<accession>A0A840TED8</accession>
<dbReference type="SUPFAM" id="SSF48452">
    <property type="entry name" value="TPR-like"/>
    <property type="match status" value="1"/>
</dbReference>
<comment type="caution">
    <text evidence="1">The sequence shown here is derived from an EMBL/GenBank/DDBJ whole genome shotgun (WGS) entry which is preliminary data.</text>
</comment>
<organism evidence="1 2">
    <name type="scientific">Rhabdobacter roseus</name>
    <dbReference type="NCBI Taxonomy" id="1655419"/>
    <lineage>
        <taxon>Bacteria</taxon>
        <taxon>Pseudomonadati</taxon>
        <taxon>Bacteroidota</taxon>
        <taxon>Cytophagia</taxon>
        <taxon>Cytophagales</taxon>
        <taxon>Cytophagaceae</taxon>
        <taxon>Rhabdobacter</taxon>
    </lineage>
</organism>
<dbReference type="EMBL" id="JACHGF010000001">
    <property type="protein sequence ID" value="MBB5282496.1"/>
    <property type="molecule type" value="Genomic_DNA"/>
</dbReference>
<dbReference type="Pfam" id="PF12771">
    <property type="entry name" value="SusD-like_2"/>
    <property type="match status" value="1"/>
</dbReference>
<dbReference type="Proteomes" id="UP000557307">
    <property type="component" value="Unassembled WGS sequence"/>
</dbReference>
<dbReference type="RefSeq" id="WP_184170728.1">
    <property type="nucleotide sequence ID" value="NZ_JACHGF010000001.1"/>
</dbReference>
<evidence type="ECO:0000313" key="1">
    <source>
        <dbReference type="EMBL" id="MBB5282496.1"/>
    </source>
</evidence>
<evidence type="ECO:0000313" key="2">
    <source>
        <dbReference type="Proteomes" id="UP000557307"/>
    </source>
</evidence>
<dbReference type="Gene3D" id="1.25.40.390">
    <property type="match status" value="1"/>
</dbReference>
<reference evidence="1 2" key="1">
    <citation type="submission" date="2020-08" db="EMBL/GenBank/DDBJ databases">
        <title>Genomic Encyclopedia of Type Strains, Phase IV (KMG-IV): sequencing the most valuable type-strain genomes for metagenomic binning, comparative biology and taxonomic classification.</title>
        <authorList>
            <person name="Goeker M."/>
        </authorList>
    </citation>
    <scope>NUCLEOTIDE SEQUENCE [LARGE SCALE GENOMIC DNA]</scope>
    <source>
        <strain evidence="1 2">DSM 105074</strain>
    </source>
</reference>
<dbReference type="AlphaFoldDB" id="A0A840TED8"/>
<gene>
    <name evidence="1" type="ORF">HNQ92_000617</name>
</gene>
<dbReference type="InterPro" id="IPR011990">
    <property type="entry name" value="TPR-like_helical_dom_sf"/>
</dbReference>
<name>A0A840TED8_9BACT</name>
<evidence type="ECO:0008006" key="3">
    <source>
        <dbReference type="Google" id="ProtNLM"/>
    </source>
</evidence>
<dbReference type="InterPro" id="IPR041662">
    <property type="entry name" value="SusD-like_2"/>
</dbReference>
<sequence>MKNRRFYTLFSLVVMLGLATGCDKDFEQINTNPNVPNAVTPNLLLPNIIRSGANELVGTGWSIGNIVIQHTAKIQFVNEDRYLWGNINGIWNTTYGNLRELENMYTIASNSVPVQRNYQGIALVMKSWYIALATDCYGDLPYSEAILGKTGVTSPKYDTQEEIYNKLLADLETANGLLSPSNEAIQGDILFNGNALRWKKMANSLRLRYLMRISKKKDVKAAMQAILSNPTANPIFESNADQAALKYLPTVPNQFPTYTYRVGSIDEFRLSKTMEDRLKAYNDPRITVFARPTVASAAAGNPTYAGIPNGLDDVSALVYNGGAQNLSRIGTAYYIDGFGTPSDRELGIAQGMFMSYAELQFILAEAAQKGLITGDAKAYYEKGVKASFDYYGLTLPSNYLTQPALAYDPAKALEQIGTQKWIALFFSGLEAWFDWRRTGYPALQPGVSNLNNNRIPVRFIYPTSEYSLNKASVEAAIQRQGPDNINTKVWWEK</sequence>
<protein>
    <recommendedName>
        <fullName evidence="3">SusD/RagB family nutrient-binding outer membrane lipoprotein</fullName>
    </recommendedName>
</protein>
<dbReference type="PROSITE" id="PS51257">
    <property type="entry name" value="PROKAR_LIPOPROTEIN"/>
    <property type="match status" value="1"/>
</dbReference>
<proteinExistence type="predicted"/>
<keyword evidence="2" id="KW-1185">Reference proteome</keyword>